<comment type="similarity">
    <text evidence="3">Belongs to the phosphoglycerate mutase family. BPG-dependent PGAM subfamily.</text>
</comment>
<dbReference type="GO" id="GO:0005634">
    <property type="term" value="C:nucleus"/>
    <property type="evidence" value="ECO:0007669"/>
    <property type="project" value="UniProtKB-SubCell"/>
</dbReference>
<proteinExistence type="inferred from homology"/>
<dbReference type="STRING" id="1245528.M3II25"/>
<dbReference type="SUPFAM" id="SSF53254">
    <property type="entry name" value="Phosphoglycerate mutase-like"/>
    <property type="match status" value="1"/>
</dbReference>
<evidence type="ECO:0008006" key="11">
    <source>
        <dbReference type="Google" id="ProtNLM"/>
    </source>
</evidence>
<feature type="active site" description="Tele-phosphohistidine intermediate" evidence="7">
    <location>
        <position position="21"/>
    </location>
</feature>
<dbReference type="CDD" id="cd07067">
    <property type="entry name" value="HP_PGM_like"/>
    <property type="match status" value="1"/>
</dbReference>
<dbReference type="Proteomes" id="UP000011777">
    <property type="component" value="Unassembled WGS sequence"/>
</dbReference>
<feature type="binding site" evidence="8">
    <location>
        <position position="70"/>
    </location>
    <ligand>
        <name>substrate</name>
    </ligand>
</feature>
<dbReference type="InterPro" id="IPR013078">
    <property type="entry name" value="His_Pase_superF_clade-1"/>
</dbReference>
<evidence type="ECO:0000256" key="8">
    <source>
        <dbReference type="PIRSR" id="PIRSR613078-2"/>
    </source>
</evidence>
<sequence length="223" mass="25397">MTFEVTENPDPEVTRVFIVRHGQTDHNLNKVLQGHLDTALNETGENQAKTVGRFFANIPIDYFLSSDLTRCKQTLGPILAQQKQNDVKYTANLRERAMGKVEGMYLKDALEIYGPGFRNLGEKEEDLCKRVAKEWTELIDNEEHSNVILCTHGGVITRFTNYLYQTLGYSLNSKLRPEDLKVPFNTSITVVDVNKKTKEGTIQDFGNTLHLGGQFEVKEQMLR</sequence>
<dbReference type="InterPro" id="IPR001345">
    <property type="entry name" value="PG/BPGM_mutase_AS"/>
</dbReference>
<accession>M3II25</accession>
<dbReference type="PANTHER" id="PTHR46517:SF1">
    <property type="entry name" value="FRUCTOSE-2,6-BISPHOSPHATASE TIGAR"/>
    <property type="match status" value="1"/>
</dbReference>
<evidence type="ECO:0000256" key="2">
    <source>
        <dbReference type="ARBA" id="ARBA00004496"/>
    </source>
</evidence>
<comment type="subcellular location">
    <subcellularLocation>
        <location evidence="2">Cytoplasm</location>
    </subcellularLocation>
    <subcellularLocation>
        <location evidence="1">Nucleus</location>
    </subcellularLocation>
</comment>
<dbReference type="InterPro" id="IPR029033">
    <property type="entry name" value="His_PPase_superfam"/>
</dbReference>
<dbReference type="FunFam" id="3.40.50.1240:FF:000051">
    <property type="entry name" value="Phosphoglycerate mutase"/>
    <property type="match status" value="1"/>
</dbReference>
<name>M3II25_CANMX</name>
<dbReference type="EMBL" id="AOGT01002216">
    <property type="protein sequence ID" value="EMG45981.1"/>
    <property type="molecule type" value="Genomic_DNA"/>
</dbReference>
<dbReference type="GO" id="GO:0004331">
    <property type="term" value="F:fructose-2,6-bisphosphate 2-phosphatase activity"/>
    <property type="evidence" value="ECO:0007669"/>
    <property type="project" value="TreeGrafter"/>
</dbReference>
<dbReference type="PANTHER" id="PTHR46517">
    <property type="entry name" value="FRUCTOSE-2,6-BISPHOSPHATASE TIGAR"/>
    <property type="match status" value="1"/>
</dbReference>
<evidence type="ECO:0000256" key="5">
    <source>
        <dbReference type="ARBA" id="ARBA00022801"/>
    </source>
</evidence>
<dbReference type="OMA" id="NYPNMET"/>
<keyword evidence="4" id="KW-0963">Cytoplasm</keyword>
<protein>
    <recommendedName>
        <fullName evidence="11">Phosphoglycerate mutase</fullName>
    </recommendedName>
</protein>
<evidence type="ECO:0000256" key="6">
    <source>
        <dbReference type="ARBA" id="ARBA00023242"/>
    </source>
</evidence>
<dbReference type="HOGENOM" id="CLU_033323_9_2_1"/>
<dbReference type="OrthoDB" id="354304at2759"/>
<keyword evidence="5" id="KW-0378">Hydrolase</keyword>
<evidence type="ECO:0000256" key="4">
    <source>
        <dbReference type="ARBA" id="ARBA00022490"/>
    </source>
</evidence>
<dbReference type="GO" id="GO:0005829">
    <property type="term" value="C:cytosol"/>
    <property type="evidence" value="ECO:0007669"/>
    <property type="project" value="TreeGrafter"/>
</dbReference>
<evidence type="ECO:0000313" key="10">
    <source>
        <dbReference type="Proteomes" id="UP000011777"/>
    </source>
</evidence>
<dbReference type="GO" id="GO:0045820">
    <property type="term" value="P:negative regulation of glycolytic process"/>
    <property type="evidence" value="ECO:0007669"/>
    <property type="project" value="TreeGrafter"/>
</dbReference>
<dbReference type="AlphaFoldDB" id="M3II25"/>
<reference evidence="9 10" key="1">
    <citation type="submission" date="2013-02" db="EMBL/GenBank/DDBJ databases">
        <title>Genome sequence of Candida maltosa Xu316, a potential industrial strain for xylitol and ethanol production.</title>
        <authorList>
            <person name="Yu J."/>
            <person name="Wang Q."/>
            <person name="Geng X."/>
            <person name="Bao W."/>
            <person name="He P."/>
            <person name="Cai J."/>
        </authorList>
    </citation>
    <scope>NUCLEOTIDE SEQUENCE [LARGE SCALE GENOMIC DNA]</scope>
    <source>
        <strain evidence="10">Xu316</strain>
    </source>
</reference>
<keyword evidence="6" id="KW-0539">Nucleus</keyword>
<dbReference type="SMART" id="SM00855">
    <property type="entry name" value="PGAM"/>
    <property type="match status" value="1"/>
</dbReference>
<evidence type="ECO:0000256" key="1">
    <source>
        <dbReference type="ARBA" id="ARBA00004123"/>
    </source>
</evidence>
<dbReference type="Pfam" id="PF00300">
    <property type="entry name" value="His_Phos_1"/>
    <property type="match status" value="1"/>
</dbReference>
<evidence type="ECO:0000256" key="7">
    <source>
        <dbReference type="PIRSR" id="PIRSR613078-1"/>
    </source>
</evidence>
<dbReference type="Gene3D" id="3.40.50.1240">
    <property type="entry name" value="Phosphoglycerate mutase-like"/>
    <property type="match status" value="1"/>
</dbReference>
<gene>
    <name evidence="9" type="ORF">G210_3789</name>
</gene>
<keyword evidence="10" id="KW-1185">Reference proteome</keyword>
<evidence type="ECO:0000256" key="3">
    <source>
        <dbReference type="ARBA" id="ARBA00006717"/>
    </source>
</evidence>
<dbReference type="InterPro" id="IPR051695">
    <property type="entry name" value="Phosphoglycerate_Mutase"/>
</dbReference>
<dbReference type="GO" id="GO:0043456">
    <property type="term" value="P:regulation of pentose-phosphate shunt"/>
    <property type="evidence" value="ECO:0007669"/>
    <property type="project" value="TreeGrafter"/>
</dbReference>
<evidence type="ECO:0000313" key="9">
    <source>
        <dbReference type="EMBL" id="EMG45981.1"/>
    </source>
</evidence>
<feature type="binding site" evidence="8">
    <location>
        <begin position="20"/>
        <end position="27"/>
    </location>
    <ligand>
        <name>substrate</name>
    </ligand>
</feature>
<dbReference type="eggNOG" id="KOG0235">
    <property type="taxonomic scope" value="Eukaryota"/>
</dbReference>
<comment type="caution">
    <text evidence="9">The sequence shown here is derived from an EMBL/GenBank/DDBJ whole genome shotgun (WGS) entry which is preliminary data.</text>
</comment>
<feature type="active site" description="Proton donor/acceptor" evidence="7">
    <location>
        <position position="95"/>
    </location>
</feature>
<organism evidence="9 10">
    <name type="scientific">Candida maltosa (strain Xu316)</name>
    <name type="common">Yeast</name>
    <dbReference type="NCBI Taxonomy" id="1245528"/>
    <lineage>
        <taxon>Eukaryota</taxon>
        <taxon>Fungi</taxon>
        <taxon>Dikarya</taxon>
        <taxon>Ascomycota</taxon>
        <taxon>Saccharomycotina</taxon>
        <taxon>Pichiomycetes</taxon>
        <taxon>Debaryomycetaceae</taxon>
        <taxon>Candida/Lodderomyces clade</taxon>
        <taxon>Candida</taxon>
    </lineage>
</organism>
<dbReference type="PROSITE" id="PS00175">
    <property type="entry name" value="PG_MUTASE"/>
    <property type="match status" value="1"/>
</dbReference>